<evidence type="ECO:0000313" key="4">
    <source>
        <dbReference type="EMBL" id="ABF41614.1"/>
    </source>
</evidence>
<accession>Q1IND6</accession>
<keyword evidence="1 4" id="KW-0489">Methyltransferase</keyword>
<proteinExistence type="predicted"/>
<sequence>MRNASRYHGLRKTKLDQSPNDRLRLITSRQNNAVKELRAAFHTGRPTDDGYSAVEGVHLLEEAIRSGLRFKTIFFSQAAEDRAGKLLPQIHSNVETLLLPDEVFSSAVLTESPQGVAALVKLKTFKLEDLLRAENPMLLGVAGVQDPGNLGTILRSAEAFGATGVLIGDKTASPWNPKVIRGSSGSVFRLPVVKVEWPAALEQLRAKGVQILATSSHKGEPLPEVDFTGPTIVLIGGEGAGVPRDVLASVDGTLAIPHSPKVESLNAGIAASIVMYEAARQRNTQ</sequence>
<dbReference type="eggNOG" id="COG0566">
    <property type="taxonomic scope" value="Bacteria"/>
</dbReference>
<dbReference type="Gene3D" id="3.30.1330.30">
    <property type="match status" value="1"/>
</dbReference>
<evidence type="ECO:0000256" key="2">
    <source>
        <dbReference type="ARBA" id="ARBA00022679"/>
    </source>
</evidence>
<dbReference type="SUPFAM" id="SSF55315">
    <property type="entry name" value="L30e-like"/>
    <property type="match status" value="1"/>
</dbReference>
<dbReference type="GO" id="GO:0006396">
    <property type="term" value="P:RNA processing"/>
    <property type="evidence" value="ECO:0007669"/>
    <property type="project" value="InterPro"/>
</dbReference>
<evidence type="ECO:0000259" key="3">
    <source>
        <dbReference type="SMART" id="SM00967"/>
    </source>
</evidence>
<gene>
    <name evidence="4" type="ordered locus">Acid345_2613</name>
</gene>
<dbReference type="Pfam" id="PF08032">
    <property type="entry name" value="SpoU_sub_bind"/>
    <property type="match status" value="1"/>
</dbReference>
<dbReference type="InterPro" id="IPR029064">
    <property type="entry name" value="Ribosomal_eL30-like_sf"/>
</dbReference>
<dbReference type="CDD" id="cd18095">
    <property type="entry name" value="SpoU-like_rRNA-MTase"/>
    <property type="match status" value="1"/>
</dbReference>
<dbReference type="InterPro" id="IPR001537">
    <property type="entry name" value="SpoU_MeTrfase"/>
</dbReference>
<dbReference type="GO" id="GO:0032259">
    <property type="term" value="P:methylation"/>
    <property type="evidence" value="ECO:0007669"/>
    <property type="project" value="UniProtKB-KW"/>
</dbReference>
<dbReference type="GO" id="GO:0008173">
    <property type="term" value="F:RNA methyltransferase activity"/>
    <property type="evidence" value="ECO:0007669"/>
    <property type="project" value="InterPro"/>
</dbReference>
<dbReference type="InterPro" id="IPR029028">
    <property type="entry name" value="Alpha/beta_knot_MTases"/>
</dbReference>
<reference evidence="4 5" key="1">
    <citation type="journal article" date="2009" name="Appl. Environ. Microbiol.">
        <title>Three genomes from the phylum Acidobacteria provide insight into the lifestyles of these microorganisms in soils.</title>
        <authorList>
            <person name="Ward N.L."/>
            <person name="Challacombe J.F."/>
            <person name="Janssen P.H."/>
            <person name="Henrissat B."/>
            <person name="Coutinho P.M."/>
            <person name="Wu M."/>
            <person name="Xie G."/>
            <person name="Haft D.H."/>
            <person name="Sait M."/>
            <person name="Badger J."/>
            <person name="Barabote R.D."/>
            <person name="Bradley B."/>
            <person name="Brettin T.S."/>
            <person name="Brinkac L.M."/>
            <person name="Bruce D."/>
            <person name="Creasy T."/>
            <person name="Daugherty S.C."/>
            <person name="Davidsen T.M."/>
            <person name="DeBoy R.T."/>
            <person name="Detter J.C."/>
            <person name="Dodson R.J."/>
            <person name="Durkin A.S."/>
            <person name="Ganapathy A."/>
            <person name="Gwinn-Giglio M."/>
            <person name="Han C.S."/>
            <person name="Khouri H."/>
            <person name="Kiss H."/>
            <person name="Kothari S.P."/>
            <person name="Madupu R."/>
            <person name="Nelson K.E."/>
            <person name="Nelson W.C."/>
            <person name="Paulsen I."/>
            <person name="Penn K."/>
            <person name="Ren Q."/>
            <person name="Rosovitz M.J."/>
            <person name="Selengut J.D."/>
            <person name="Shrivastava S."/>
            <person name="Sullivan S.A."/>
            <person name="Tapia R."/>
            <person name="Thompson L.S."/>
            <person name="Watkins K.L."/>
            <person name="Yang Q."/>
            <person name="Yu C."/>
            <person name="Zafar N."/>
            <person name="Zhou L."/>
            <person name="Kuske C.R."/>
        </authorList>
    </citation>
    <scope>NUCLEOTIDE SEQUENCE [LARGE SCALE GENOMIC DNA]</scope>
    <source>
        <strain evidence="4 5">Ellin345</strain>
    </source>
</reference>
<dbReference type="STRING" id="204669.Acid345_2613"/>
<dbReference type="Gene3D" id="3.40.1280.10">
    <property type="match status" value="1"/>
</dbReference>
<dbReference type="HOGENOM" id="CLU_021322_3_2_0"/>
<name>Q1IND6_KORVE</name>
<dbReference type="Pfam" id="PF00588">
    <property type="entry name" value="SpoU_methylase"/>
    <property type="match status" value="1"/>
</dbReference>
<feature type="domain" description="RNA 2-O ribose methyltransferase substrate binding" evidence="3">
    <location>
        <begin position="53"/>
        <end position="126"/>
    </location>
</feature>
<dbReference type="KEGG" id="aba:Acid345_2613"/>
<evidence type="ECO:0000313" key="5">
    <source>
        <dbReference type="Proteomes" id="UP000002432"/>
    </source>
</evidence>
<dbReference type="PANTHER" id="PTHR43191:SF2">
    <property type="entry name" value="RRNA METHYLTRANSFERASE 3, MITOCHONDRIAL"/>
    <property type="match status" value="1"/>
</dbReference>
<dbReference type="GO" id="GO:0003723">
    <property type="term" value="F:RNA binding"/>
    <property type="evidence" value="ECO:0007669"/>
    <property type="project" value="InterPro"/>
</dbReference>
<dbReference type="InterPro" id="IPR013123">
    <property type="entry name" value="SpoU_subst-bd"/>
</dbReference>
<dbReference type="SUPFAM" id="SSF75217">
    <property type="entry name" value="alpha/beta knot"/>
    <property type="match status" value="1"/>
</dbReference>
<dbReference type="EnsemblBacteria" id="ABF41614">
    <property type="protein sequence ID" value="ABF41614"/>
    <property type="gene ID" value="Acid345_2613"/>
</dbReference>
<dbReference type="InterPro" id="IPR051259">
    <property type="entry name" value="rRNA_Methyltransferase"/>
</dbReference>
<protein>
    <submittedName>
        <fullName evidence="4">tRNA/rRNA methyltransferase (SpoU)</fullName>
    </submittedName>
</protein>
<dbReference type="GO" id="GO:0005737">
    <property type="term" value="C:cytoplasm"/>
    <property type="evidence" value="ECO:0007669"/>
    <property type="project" value="UniProtKB-ARBA"/>
</dbReference>
<dbReference type="InterPro" id="IPR029026">
    <property type="entry name" value="tRNA_m1G_MTases_N"/>
</dbReference>
<dbReference type="Proteomes" id="UP000002432">
    <property type="component" value="Chromosome"/>
</dbReference>
<dbReference type="OrthoDB" id="9794400at2"/>
<evidence type="ECO:0000256" key="1">
    <source>
        <dbReference type="ARBA" id="ARBA00022603"/>
    </source>
</evidence>
<keyword evidence="5" id="KW-1185">Reference proteome</keyword>
<dbReference type="SMART" id="SM00967">
    <property type="entry name" value="SpoU_sub_bind"/>
    <property type="match status" value="1"/>
</dbReference>
<dbReference type="AlphaFoldDB" id="Q1IND6"/>
<dbReference type="EMBL" id="CP000360">
    <property type="protein sequence ID" value="ABF41614.1"/>
    <property type="molecule type" value="Genomic_DNA"/>
</dbReference>
<keyword evidence="2" id="KW-0808">Transferase</keyword>
<dbReference type="PANTHER" id="PTHR43191">
    <property type="entry name" value="RRNA METHYLTRANSFERASE 3"/>
    <property type="match status" value="1"/>
</dbReference>
<organism evidence="4 5">
    <name type="scientific">Koribacter versatilis (strain Ellin345)</name>
    <dbReference type="NCBI Taxonomy" id="204669"/>
    <lineage>
        <taxon>Bacteria</taxon>
        <taxon>Pseudomonadati</taxon>
        <taxon>Acidobacteriota</taxon>
        <taxon>Terriglobia</taxon>
        <taxon>Terriglobales</taxon>
        <taxon>Candidatus Korobacteraceae</taxon>
        <taxon>Candidatus Korobacter</taxon>
    </lineage>
</organism>